<protein>
    <submittedName>
        <fullName evidence="2">Uncharacterized protein</fullName>
    </submittedName>
</protein>
<organism evidence="2 3">
    <name type="scientific">Amborella trichopoda</name>
    <dbReference type="NCBI Taxonomy" id="13333"/>
    <lineage>
        <taxon>Eukaryota</taxon>
        <taxon>Viridiplantae</taxon>
        <taxon>Streptophyta</taxon>
        <taxon>Embryophyta</taxon>
        <taxon>Tracheophyta</taxon>
        <taxon>Spermatophyta</taxon>
        <taxon>Magnoliopsida</taxon>
        <taxon>Amborellales</taxon>
        <taxon>Amborellaceae</taxon>
        <taxon>Amborella</taxon>
    </lineage>
</organism>
<gene>
    <name evidence="2" type="ORF">AMTR_s00041p00236600</name>
</gene>
<reference evidence="3" key="1">
    <citation type="journal article" date="2013" name="Science">
        <title>The Amborella genome and the evolution of flowering plants.</title>
        <authorList>
            <consortium name="Amborella Genome Project"/>
        </authorList>
    </citation>
    <scope>NUCLEOTIDE SEQUENCE [LARGE SCALE GENOMIC DNA]</scope>
</reference>
<evidence type="ECO:0000256" key="1">
    <source>
        <dbReference type="SAM" id="MobiDB-lite"/>
    </source>
</evidence>
<dbReference type="Gramene" id="ERN13558">
    <property type="protein sequence ID" value="ERN13558"/>
    <property type="gene ID" value="AMTR_s00041p00236600"/>
</dbReference>
<keyword evidence="3" id="KW-1185">Reference proteome</keyword>
<feature type="region of interest" description="Disordered" evidence="1">
    <location>
        <begin position="1"/>
        <end position="31"/>
    </location>
</feature>
<feature type="compositionally biased region" description="Polar residues" evidence="1">
    <location>
        <begin position="11"/>
        <end position="28"/>
    </location>
</feature>
<accession>W1PYX0</accession>
<proteinExistence type="predicted"/>
<sequence length="94" mass="10122">MASKDVRHFSLASNNSHHFRVTPTSTASLEAGGNEKRCKMLGSSADEKGPFLRRGCFLLDHDSLEKSRSIGSGGRDCPDPYAAVLVARGESGRE</sequence>
<evidence type="ECO:0000313" key="2">
    <source>
        <dbReference type="EMBL" id="ERN13558.1"/>
    </source>
</evidence>
<evidence type="ECO:0000313" key="3">
    <source>
        <dbReference type="Proteomes" id="UP000017836"/>
    </source>
</evidence>
<dbReference type="HOGENOM" id="CLU_2389142_0_0_1"/>
<dbReference type="AlphaFoldDB" id="W1PYX0"/>
<dbReference type="EMBL" id="KI392588">
    <property type="protein sequence ID" value="ERN13558.1"/>
    <property type="molecule type" value="Genomic_DNA"/>
</dbReference>
<name>W1PYX0_AMBTC</name>
<dbReference type="Proteomes" id="UP000017836">
    <property type="component" value="Unassembled WGS sequence"/>
</dbReference>